<dbReference type="InterPro" id="IPR036890">
    <property type="entry name" value="HATPase_C_sf"/>
</dbReference>
<protein>
    <recommendedName>
        <fullName evidence="3">Histidine kinase domain-containing protein</fullName>
    </recommendedName>
</protein>
<dbReference type="SUPFAM" id="SSF55874">
    <property type="entry name" value="ATPase domain of HSP90 chaperone/DNA topoisomerase II/histidine kinase"/>
    <property type="match status" value="1"/>
</dbReference>
<dbReference type="Proteomes" id="UP000427906">
    <property type="component" value="Chromosome"/>
</dbReference>
<dbReference type="Gene3D" id="3.30.565.10">
    <property type="entry name" value="Histidine kinase-like ATPase, C-terminal domain"/>
    <property type="match status" value="1"/>
</dbReference>
<dbReference type="AlphaFoldDB" id="A0A5K7YHD9"/>
<sequence length="578" mass="65897">MTNQEIGAETLFEKLPVIAVSGGDTAVDSILMEVMKVLTAHVHADIGQITLLPKGGMGEKLYVLKDCQPWLKKGVNLKPLEPNKGFTGRVLKTGESVLIRDIWAEDDRQGGNPFLEIVGSMDYHYIQDIKKPVSSIIILPIKRGNEIFCTIELSRYRNKAPFSIDDKRRIEKFSRRYGPLIMDYVIDVRDRITVNTAHDKLLKMARLIASNAPIDHRGAVEPYTRHSTADVVMALFKTGSLYESSYRMVVAWKDDVREVLLANFIPSTGSSLRDGFDSIFPVEGEGGDRRMADFADRIEKMTGFSSKDRELIKTCLDSIKSYVIYPLHMLGQELGVVILSSRHPSFWKYLHMNPFLATYNSLLKSFLLNERLINFLSDISLKIHNPGFYCLGAIKGIIVKRAPEMLTDPQMINALNGMEELFTELHDQGRVLRWRYKTIDVIKWIRVFIDRKEPQFPGITIDYHLENGPLEKGRKIKASDEQLETIFENLFTNSIRAINTRIEKGATIIGKIDIIIRGKSGTIDVEFKDNGMEYETVSGRGSIQIKEEMERLRGRIEITRQPYRTRLTFPSVSKQERS</sequence>
<dbReference type="SUPFAM" id="SSF55781">
    <property type="entry name" value="GAF domain-like"/>
    <property type="match status" value="1"/>
</dbReference>
<dbReference type="Gene3D" id="3.30.450.40">
    <property type="match status" value="1"/>
</dbReference>
<dbReference type="OrthoDB" id="5413386at2"/>
<evidence type="ECO:0000313" key="2">
    <source>
        <dbReference type="Proteomes" id="UP000427906"/>
    </source>
</evidence>
<keyword evidence="2" id="KW-1185">Reference proteome</keyword>
<accession>A0A5K7YHD9</accession>
<dbReference type="RefSeq" id="WP_155316186.1">
    <property type="nucleotide sequence ID" value="NZ_AP021874.1"/>
</dbReference>
<organism evidence="1 2">
    <name type="scientific">Desulfosarcina alkanivorans</name>
    <dbReference type="NCBI Taxonomy" id="571177"/>
    <lineage>
        <taxon>Bacteria</taxon>
        <taxon>Pseudomonadati</taxon>
        <taxon>Thermodesulfobacteriota</taxon>
        <taxon>Desulfobacteria</taxon>
        <taxon>Desulfobacterales</taxon>
        <taxon>Desulfosarcinaceae</taxon>
        <taxon>Desulfosarcina</taxon>
    </lineage>
</organism>
<dbReference type="KEGG" id="dalk:DSCA_19130"/>
<proteinExistence type="predicted"/>
<dbReference type="InterPro" id="IPR029016">
    <property type="entry name" value="GAF-like_dom_sf"/>
</dbReference>
<name>A0A5K7YHD9_9BACT</name>
<reference evidence="1 2" key="1">
    <citation type="submission" date="2019-11" db="EMBL/GenBank/DDBJ databases">
        <title>Comparative genomics of hydrocarbon-degrading Desulfosarcina strains.</title>
        <authorList>
            <person name="Watanabe M."/>
            <person name="Kojima H."/>
            <person name="Fukui M."/>
        </authorList>
    </citation>
    <scope>NUCLEOTIDE SEQUENCE [LARGE SCALE GENOMIC DNA]</scope>
    <source>
        <strain evidence="1 2">PL12</strain>
    </source>
</reference>
<evidence type="ECO:0000313" key="1">
    <source>
        <dbReference type="EMBL" id="BBO67983.1"/>
    </source>
</evidence>
<dbReference type="EMBL" id="AP021874">
    <property type="protein sequence ID" value="BBO67983.1"/>
    <property type="molecule type" value="Genomic_DNA"/>
</dbReference>
<evidence type="ECO:0008006" key="3">
    <source>
        <dbReference type="Google" id="ProtNLM"/>
    </source>
</evidence>
<gene>
    <name evidence="1" type="ORF">DSCA_19130</name>
</gene>